<keyword evidence="2" id="KW-1185">Reference proteome</keyword>
<protein>
    <submittedName>
        <fullName evidence="1">Haloacid dehalogenase</fullName>
    </submittedName>
</protein>
<dbReference type="InterPro" id="IPR052550">
    <property type="entry name" value="Pyrimidine_5'-ntase_YjjG"/>
</dbReference>
<dbReference type="InterPro" id="IPR023198">
    <property type="entry name" value="PGP-like_dom2"/>
</dbReference>
<dbReference type="STRING" id="52689.AKG39_04685"/>
<dbReference type="SFLD" id="SFLDS00003">
    <property type="entry name" value="Haloacid_Dehalogenase"/>
    <property type="match status" value="1"/>
</dbReference>
<comment type="caution">
    <text evidence="1">The sequence shown here is derived from an EMBL/GenBank/DDBJ whole genome shotgun (WGS) entry which is preliminary data.</text>
</comment>
<organism evidence="1 2">
    <name type="scientific">Acetobacterium bakii</name>
    <dbReference type="NCBI Taxonomy" id="52689"/>
    <lineage>
        <taxon>Bacteria</taxon>
        <taxon>Bacillati</taxon>
        <taxon>Bacillota</taxon>
        <taxon>Clostridia</taxon>
        <taxon>Eubacteriales</taxon>
        <taxon>Eubacteriaceae</taxon>
        <taxon>Acetobacterium</taxon>
    </lineage>
</organism>
<dbReference type="PATRIC" id="fig|52689.4.peg.4044"/>
<dbReference type="InterPro" id="IPR036412">
    <property type="entry name" value="HAD-like_sf"/>
</dbReference>
<dbReference type="InterPro" id="IPR011951">
    <property type="entry name" value="HAD-SF_hydro_IA_YjjG/PynA"/>
</dbReference>
<dbReference type="Proteomes" id="UP000036873">
    <property type="component" value="Unassembled WGS sequence"/>
</dbReference>
<evidence type="ECO:0000313" key="1">
    <source>
        <dbReference type="EMBL" id="KNZ42734.1"/>
    </source>
</evidence>
<dbReference type="EMBL" id="LGYO01000009">
    <property type="protein sequence ID" value="KNZ42734.1"/>
    <property type="molecule type" value="Genomic_DNA"/>
</dbReference>
<evidence type="ECO:0000313" key="2">
    <source>
        <dbReference type="Proteomes" id="UP000036873"/>
    </source>
</evidence>
<dbReference type="Pfam" id="PF13419">
    <property type="entry name" value="HAD_2"/>
    <property type="match status" value="1"/>
</dbReference>
<dbReference type="PANTHER" id="PTHR47478:SF1">
    <property type="entry name" value="PYRIMIDINE 5'-NUCLEOTIDASE YJJG"/>
    <property type="match status" value="1"/>
</dbReference>
<dbReference type="RefSeq" id="WP_050739209.1">
    <property type="nucleotide sequence ID" value="NZ_LGYO01000009.1"/>
</dbReference>
<dbReference type="NCBIfam" id="TIGR02254">
    <property type="entry name" value="YjjG_YfnB"/>
    <property type="match status" value="1"/>
</dbReference>
<name>A0A0L6U2J0_9FIRM</name>
<sequence length="230" mass="26692">MKYSTLMFDLDGTLLDFNAYEQIALENLFSEYKVPFTNEIRNTYDMINKNLWLHYEKGDLALDQVLNSRFSETLKLYDHLIDGRDWENKYREYLAGGYRLIDGALETCEKLSTTHKMIIVTNGIRKTQIKRLKMSGLYAFFSEIFDSQSIGFQKPNRRFFEHVIDKTDDNELDKLLIIGDSLNTDVLGGINMGIDTCWFNPSNKSLSESNSIKSTYTISYLSELQEICSI</sequence>
<reference evidence="2" key="1">
    <citation type="submission" date="2015-07" db="EMBL/GenBank/DDBJ databases">
        <title>Draft genome sequence of Acetobacterium bakii DSM 8293, a potential psychrophilic chemical producer through syngas fermentation.</title>
        <authorList>
            <person name="Song Y."/>
            <person name="Hwang S."/>
            <person name="Cho B.-K."/>
        </authorList>
    </citation>
    <scope>NUCLEOTIDE SEQUENCE [LARGE SCALE GENOMIC DNA]</scope>
    <source>
        <strain evidence="2">DSM 8239</strain>
    </source>
</reference>
<gene>
    <name evidence="1" type="ORF">AKG39_04685</name>
</gene>
<dbReference type="NCBIfam" id="TIGR01549">
    <property type="entry name" value="HAD-SF-IA-v1"/>
    <property type="match status" value="1"/>
</dbReference>
<dbReference type="Gene3D" id="3.40.50.1000">
    <property type="entry name" value="HAD superfamily/HAD-like"/>
    <property type="match status" value="1"/>
</dbReference>
<dbReference type="OrthoDB" id="9802350at2"/>
<dbReference type="InterPro" id="IPR041492">
    <property type="entry name" value="HAD_2"/>
</dbReference>
<dbReference type="SUPFAM" id="SSF56784">
    <property type="entry name" value="HAD-like"/>
    <property type="match status" value="1"/>
</dbReference>
<dbReference type="SFLD" id="SFLDG01129">
    <property type="entry name" value="C1.5:_HAD__Beta-PGM__Phosphata"/>
    <property type="match status" value="1"/>
</dbReference>
<dbReference type="InterPro" id="IPR023214">
    <property type="entry name" value="HAD_sf"/>
</dbReference>
<accession>A0A0L6U2J0</accession>
<dbReference type="Gene3D" id="1.10.150.240">
    <property type="entry name" value="Putative phosphatase, domain 2"/>
    <property type="match status" value="1"/>
</dbReference>
<dbReference type="GO" id="GO:0008253">
    <property type="term" value="F:5'-nucleotidase activity"/>
    <property type="evidence" value="ECO:0007669"/>
    <property type="project" value="InterPro"/>
</dbReference>
<dbReference type="AlphaFoldDB" id="A0A0L6U2J0"/>
<proteinExistence type="predicted"/>
<dbReference type="InterPro" id="IPR006439">
    <property type="entry name" value="HAD-SF_hydro_IA"/>
</dbReference>
<dbReference type="PANTHER" id="PTHR47478">
    <property type="match status" value="1"/>
</dbReference>